<keyword evidence="3" id="KW-1185">Reference proteome</keyword>
<evidence type="ECO:0000313" key="3">
    <source>
        <dbReference type="Proteomes" id="UP001649230"/>
    </source>
</evidence>
<dbReference type="InterPro" id="IPR000843">
    <property type="entry name" value="HTH_LacI"/>
</dbReference>
<dbReference type="SUPFAM" id="SSF47413">
    <property type="entry name" value="lambda repressor-like DNA-binding domains"/>
    <property type="match status" value="1"/>
</dbReference>
<dbReference type="PROSITE" id="PS50932">
    <property type="entry name" value="HTH_LACI_2"/>
    <property type="match status" value="1"/>
</dbReference>
<reference evidence="2 3" key="1">
    <citation type="journal article" date="2024" name="Int. J. Syst. Evol. Microbiol.">
        <title>Paenibacillus hexagrammi sp. nov., a novel bacterium isolated from the gut content of Hexagrammos agrammus.</title>
        <authorList>
            <person name="Jung H.K."/>
            <person name="Kim D.G."/>
            <person name="Zin H."/>
            <person name="Park J."/>
            <person name="Jung H."/>
            <person name="Kim Y.O."/>
            <person name="Kong H.J."/>
            <person name="Kim J.W."/>
            <person name="Kim Y.S."/>
        </authorList>
    </citation>
    <scope>NUCLEOTIDE SEQUENCE [LARGE SCALE GENOMIC DNA]</scope>
    <source>
        <strain evidence="2 3">YPD9-1</strain>
    </source>
</reference>
<gene>
    <name evidence="2" type="ORF">L0M14_24400</name>
</gene>
<protein>
    <submittedName>
        <fullName evidence="2">Helix-turn-helix domain-containing protein</fullName>
    </submittedName>
</protein>
<feature type="domain" description="HTH lacI-type" evidence="1">
    <location>
        <begin position="7"/>
        <end position="50"/>
    </location>
</feature>
<dbReference type="Pfam" id="PF00356">
    <property type="entry name" value="LacI"/>
    <property type="match status" value="1"/>
</dbReference>
<proteinExistence type="predicted"/>
<dbReference type="InterPro" id="IPR010982">
    <property type="entry name" value="Lambda_DNA-bd_dom_sf"/>
</dbReference>
<name>A0ABY3SFD7_9BACL</name>
<dbReference type="EMBL" id="CP090978">
    <property type="protein sequence ID" value="UJF32723.1"/>
    <property type="molecule type" value="Genomic_DNA"/>
</dbReference>
<dbReference type="Proteomes" id="UP001649230">
    <property type="component" value="Chromosome"/>
</dbReference>
<evidence type="ECO:0000259" key="1">
    <source>
        <dbReference type="PROSITE" id="PS50932"/>
    </source>
</evidence>
<organism evidence="2 3">
    <name type="scientific">Paenibacillus hexagrammi</name>
    <dbReference type="NCBI Taxonomy" id="2908839"/>
    <lineage>
        <taxon>Bacteria</taxon>
        <taxon>Bacillati</taxon>
        <taxon>Bacillota</taxon>
        <taxon>Bacilli</taxon>
        <taxon>Bacillales</taxon>
        <taxon>Paenibacillaceae</taxon>
        <taxon>Paenibacillus</taxon>
    </lineage>
</organism>
<sequence length="62" mass="6553">MNVTQKITMQDIADRLGVSKYVVSKALSGKSGVSAATRQRVLLMAGQLGYLTQEEACGASGY</sequence>
<accession>A0ABY3SFD7</accession>
<evidence type="ECO:0000313" key="2">
    <source>
        <dbReference type="EMBL" id="UJF32723.1"/>
    </source>
</evidence>
<dbReference type="RefSeq" id="WP_235119066.1">
    <property type="nucleotide sequence ID" value="NZ_CP090978.1"/>
</dbReference>
<dbReference type="Gene3D" id="1.10.260.40">
    <property type="entry name" value="lambda repressor-like DNA-binding domains"/>
    <property type="match status" value="1"/>
</dbReference>
<dbReference type="CDD" id="cd01392">
    <property type="entry name" value="HTH_LacI"/>
    <property type="match status" value="1"/>
</dbReference>
<dbReference type="SMART" id="SM00354">
    <property type="entry name" value="HTH_LACI"/>
    <property type="match status" value="1"/>
</dbReference>